<dbReference type="EMBL" id="DF974163">
    <property type="protein sequence ID" value="GAU45944.1"/>
    <property type="molecule type" value="Genomic_DNA"/>
</dbReference>
<protein>
    <recommendedName>
        <fullName evidence="3">ABC transporter domain-containing protein</fullName>
    </recommendedName>
</protein>
<dbReference type="OrthoDB" id="1907835at2759"/>
<dbReference type="PANTHER" id="PTHR24222:SF64">
    <property type="entry name" value="ABC TRANSPORTER B FAMILY MEMBER 26, CHLOROPLASTIC"/>
    <property type="match status" value="1"/>
</dbReference>
<dbReference type="AlphaFoldDB" id="A0A2Z6NNK9"/>
<evidence type="ECO:0000313" key="1">
    <source>
        <dbReference type="EMBL" id="GAU45944.1"/>
    </source>
</evidence>
<dbReference type="GO" id="GO:0042626">
    <property type="term" value="F:ATPase-coupled transmembrane transporter activity"/>
    <property type="evidence" value="ECO:0007669"/>
    <property type="project" value="TreeGrafter"/>
</dbReference>
<name>A0A2Z6NNK9_TRISU</name>
<dbReference type="GO" id="GO:0009941">
    <property type="term" value="C:chloroplast envelope"/>
    <property type="evidence" value="ECO:0007669"/>
    <property type="project" value="TreeGrafter"/>
</dbReference>
<gene>
    <name evidence="1" type="ORF">TSUD_238460</name>
</gene>
<keyword evidence="2" id="KW-1185">Reference proteome</keyword>
<evidence type="ECO:0000313" key="2">
    <source>
        <dbReference type="Proteomes" id="UP000242715"/>
    </source>
</evidence>
<dbReference type="SUPFAM" id="SSF52540">
    <property type="entry name" value="P-loop containing nucleoside triphosphate hydrolases"/>
    <property type="match status" value="1"/>
</dbReference>
<reference evidence="2" key="1">
    <citation type="journal article" date="2017" name="Front. Plant Sci.">
        <title>Climate Clever Clovers: New Paradigm to Reduce the Environmental Footprint of Ruminants by Breeding Low Methanogenic Forages Utilizing Haplotype Variation.</title>
        <authorList>
            <person name="Kaur P."/>
            <person name="Appels R."/>
            <person name="Bayer P.E."/>
            <person name="Keeble-Gagnere G."/>
            <person name="Wang J."/>
            <person name="Hirakawa H."/>
            <person name="Shirasawa K."/>
            <person name="Vercoe P."/>
            <person name="Stefanova K."/>
            <person name="Durmic Z."/>
            <person name="Nichols P."/>
            <person name="Revell C."/>
            <person name="Isobe S.N."/>
            <person name="Edwards D."/>
            <person name="Erskine W."/>
        </authorList>
    </citation>
    <scope>NUCLEOTIDE SEQUENCE [LARGE SCALE GENOMIC DNA]</scope>
    <source>
        <strain evidence="2">cv. Daliak</strain>
    </source>
</reference>
<dbReference type="InterPro" id="IPR027417">
    <property type="entry name" value="P-loop_NTPase"/>
</dbReference>
<proteinExistence type="predicted"/>
<dbReference type="InterPro" id="IPR039421">
    <property type="entry name" value="Type_1_exporter"/>
</dbReference>
<organism evidence="1 2">
    <name type="scientific">Trifolium subterraneum</name>
    <name type="common">Subterranean clover</name>
    <dbReference type="NCBI Taxonomy" id="3900"/>
    <lineage>
        <taxon>Eukaryota</taxon>
        <taxon>Viridiplantae</taxon>
        <taxon>Streptophyta</taxon>
        <taxon>Embryophyta</taxon>
        <taxon>Tracheophyta</taxon>
        <taxon>Spermatophyta</taxon>
        <taxon>Magnoliopsida</taxon>
        <taxon>eudicotyledons</taxon>
        <taxon>Gunneridae</taxon>
        <taxon>Pentapetalae</taxon>
        <taxon>rosids</taxon>
        <taxon>fabids</taxon>
        <taxon>Fabales</taxon>
        <taxon>Fabaceae</taxon>
        <taxon>Papilionoideae</taxon>
        <taxon>50 kb inversion clade</taxon>
        <taxon>NPAAA clade</taxon>
        <taxon>Hologalegina</taxon>
        <taxon>IRL clade</taxon>
        <taxon>Trifolieae</taxon>
        <taxon>Trifolium</taxon>
    </lineage>
</organism>
<evidence type="ECO:0008006" key="3">
    <source>
        <dbReference type="Google" id="ProtNLM"/>
    </source>
</evidence>
<sequence>MVSLTKTWMSCGGERESDMWDRNRSYSGWILARTSDMDVPEISDSSSRRSVIVIAHRLSTIQAADRIIVMDRGQIVEDGSHRELLLKDGLYARLTRKQADSME</sequence>
<dbReference type="Gene3D" id="3.40.50.300">
    <property type="entry name" value="P-loop containing nucleotide triphosphate hydrolases"/>
    <property type="match status" value="1"/>
</dbReference>
<accession>A0A2Z6NNK9</accession>
<dbReference type="Proteomes" id="UP000242715">
    <property type="component" value="Unassembled WGS sequence"/>
</dbReference>
<dbReference type="PANTHER" id="PTHR24222">
    <property type="entry name" value="ABC TRANSPORTER B FAMILY"/>
    <property type="match status" value="1"/>
</dbReference>